<evidence type="ECO:0000259" key="6">
    <source>
        <dbReference type="PROSITE" id="PS51005"/>
    </source>
</evidence>
<evidence type="ECO:0000313" key="8">
    <source>
        <dbReference type="EMBL" id="KAK1358728.1"/>
    </source>
</evidence>
<reference evidence="8" key="2">
    <citation type="submission" date="2023-05" db="EMBL/GenBank/DDBJ databases">
        <authorList>
            <person name="Schelkunov M.I."/>
        </authorList>
    </citation>
    <scope>NUCLEOTIDE SEQUENCE</scope>
    <source>
        <strain evidence="8">Hsosn_3</strain>
        <tissue evidence="8">Leaf</tissue>
    </source>
</reference>
<keyword evidence="9" id="KW-1185">Reference proteome</keyword>
<dbReference type="GO" id="GO:0006355">
    <property type="term" value="P:regulation of DNA-templated transcription"/>
    <property type="evidence" value="ECO:0007669"/>
    <property type="project" value="InterPro"/>
</dbReference>
<dbReference type="PANTHER" id="PTHR31989">
    <property type="entry name" value="NAC DOMAIN-CONTAINING PROTEIN 82-RELATED"/>
    <property type="match status" value="1"/>
</dbReference>
<reference evidence="8" key="1">
    <citation type="submission" date="2023-02" db="EMBL/GenBank/DDBJ databases">
        <title>Genome of toxic invasive species Heracleum sosnowskyi carries increased number of genes despite the absence of recent whole-genome duplications.</title>
        <authorList>
            <person name="Schelkunov M."/>
            <person name="Shtratnikova V."/>
            <person name="Makarenko M."/>
            <person name="Klepikova A."/>
            <person name="Omelchenko D."/>
            <person name="Novikova G."/>
            <person name="Obukhova E."/>
            <person name="Bogdanov V."/>
            <person name="Penin A."/>
            <person name="Logacheva M."/>
        </authorList>
    </citation>
    <scope>NUCLEOTIDE SEQUENCE</scope>
    <source>
        <strain evidence="8">Hsosn_3</strain>
        <tissue evidence="8">Leaf</tissue>
    </source>
</reference>
<dbReference type="Proteomes" id="UP001237642">
    <property type="component" value="Unassembled WGS sequence"/>
</dbReference>
<evidence type="ECO:0000256" key="1">
    <source>
        <dbReference type="ARBA" id="ARBA00004123"/>
    </source>
</evidence>
<evidence type="ECO:0000256" key="5">
    <source>
        <dbReference type="ARBA" id="ARBA00023242"/>
    </source>
</evidence>
<dbReference type="InterPro" id="IPR003441">
    <property type="entry name" value="NAC-dom"/>
</dbReference>
<keyword evidence="2" id="KW-0805">Transcription regulation</keyword>
<name>A0AAD8M480_9APIA</name>
<dbReference type="PROSITE" id="PS51005">
    <property type="entry name" value="NAC"/>
    <property type="match status" value="1"/>
</dbReference>
<keyword evidence="4" id="KW-0804">Transcription</keyword>
<dbReference type="InterPro" id="IPR036093">
    <property type="entry name" value="NAC_dom_sf"/>
</dbReference>
<organism evidence="8 9">
    <name type="scientific">Heracleum sosnowskyi</name>
    <dbReference type="NCBI Taxonomy" id="360622"/>
    <lineage>
        <taxon>Eukaryota</taxon>
        <taxon>Viridiplantae</taxon>
        <taxon>Streptophyta</taxon>
        <taxon>Embryophyta</taxon>
        <taxon>Tracheophyta</taxon>
        <taxon>Spermatophyta</taxon>
        <taxon>Magnoliopsida</taxon>
        <taxon>eudicotyledons</taxon>
        <taxon>Gunneridae</taxon>
        <taxon>Pentapetalae</taxon>
        <taxon>asterids</taxon>
        <taxon>campanulids</taxon>
        <taxon>Apiales</taxon>
        <taxon>Apiaceae</taxon>
        <taxon>Apioideae</taxon>
        <taxon>apioid superclade</taxon>
        <taxon>Tordylieae</taxon>
        <taxon>Tordyliinae</taxon>
        <taxon>Heracleum</taxon>
    </lineage>
</organism>
<proteinExistence type="predicted"/>
<dbReference type="EMBL" id="JAUIZM010000010">
    <property type="protein sequence ID" value="KAK1358720.1"/>
    <property type="molecule type" value="Genomic_DNA"/>
</dbReference>
<dbReference type="SUPFAM" id="SSF101941">
    <property type="entry name" value="NAC domain"/>
    <property type="match status" value="1"/>
</dbReference>
<dbReference type="GO" id="GO:0003677">
    <property type="term" value="F:DNA binding"/>
    <property type="evidence" value="ECO:0007669"/>
    <property type="project" value="UniProtKB-KW"/>
</dbReference>
<protein>
    <recommendedName>
        <fullName evidence="6">NAC domain-containing protein</fullName>
    </recommendedName>
</protein>
<dbReference type="EMBL" id="JAUIZM010000010">
    <property type="protein sequence ID" value="KAK1358728.1"/>
    <property type="molecule type" value="Genomic_DNA"/>
</dbReference>
<comment type="caution">
    <text evidence="8">The sequence shown here is derived from an EMBL/GenBank/DDBJ whole genome shotgun (WGS) entry which is preliminary data.</text>
</comment>
<sequence>MAMANDDVGTAPGFRFKPSDDELINFYLKPKILKQHLSYKIMDEVDLYASDSTPWLLFDIQNPDSWDDDNSLYVFTCLSKVSGDPNFVATKSRINNHKKAGCGTWVQKTSPVPIKDCAGNVIGGRRMLVFNVSEIGDGFDDTKAVYFKMHEYSMWGINEGLGCDGRDVVLCKISFDVSKKSPFKLITEKSSDDHVSKSGKIVEKTKKSKKKIQRKKNVGESKALNTSEVVEESKGLDSECIDGSVGYAAALNATVPYEIDLDVLDDKGLNSECIDGSVGYAAALNATVPYEIDLDVLDDKGLNSECIDGSVGYAAALNATVPYEIDLDVLDEFRGGVYSDGPGGEGMCFDGLDGEDMFFDMDEMMQYLNSPEEDETTICGLGKRKSIEGNNSCQAKRICL</sequence>
<evidence type="ECO:0000313" key="7">
    <source>
        <dbReference type="EMBL" id="KAK1358720.1"/>
    </source>
</evidence>
<evidence type="ECO:0000313" key="9">
    <source>
        <dbReference type="Proteomes" id="UP001237642"/>
    </source>
</evidence>
<dbReference type="Pfam" id="PF02365">
    <property type="entry name" value="NAM"/>
    <property type="match status" value="1"/>
</dbReference>
<feature type="domain" description="NAC" evidence="6">
    <location>
        <begin position="10"/>
        <end position="176"/>
    </location>
</feature>
<dbReference type="GO" id="GO:0005634">
    <property type="term" value="C:nucleus"/>
    <property type="evidence" value="ECO:0007669"/>
    <property type="project" value="UniProtKB-SubCell"/>
</dbReference>
<keyword evidence="5" id="KW-0539">Nucleus</keyword>
<keyword evidence="3" id="KW-0238">DNA-binding</keyword>
<dbReference type="Gene3D" id="2.170.150.80">
    <property type="entry name" value="NAC domain"/>
    <property type="match status" value="1"/>
</dbReference>
<gene>
    <name evidence="7" type="ORF">POM88_043194</name>
    <name evidence="8" type="ORF">POM88_043202</name>
</gene>
<evidence type="ECO:0000256" key="2">
    <source>
        <dbReference type="ARBA" id="ARBA00023015"/>
    </source>
</evidence>
<accession>A0AAD8M480</accession>
<evidence type="ECO:0000256" key="4">
    <source>
        <dbReference type="ARBA" id="ARBA00023163"/>
    </source>
</evidence>
<comment type="subcellular location">
    <subcellularLocation>
        <location evidence="1">Nucleus</location>
    </subcellularLocation>
</comment>
<dbReference type="AlphaFoldDB" id="A0AAD8M480"/>
<evidence type="ECO:0000256" key="3">
    <source>
        <dbReference type="ARBA" id="ARBA00023125"/>
    </source>
</evidence>